<dbReference type="EMBL" id="RYZI01000094">
    <property type="protein sequence ID" value="RWA10996.1"/>
    <property type="molecule type" value="Genomic_DNA"/>
</dbReference>
<evidence type="ECO:0000313" key="2">
    <source>
        <dbReference type="EMBL" id="RWA10996.1"/>
    </source>
</evidence>
<organism evidence="2 3">
    <name type="scientific">Xylaria grammica</name>
    <dbReference type="NCBI Taxonomy" id="363999"/>
    <lineage>
        <taxon>Eukaryota</taxon>
        <taxon>Fungi</taxon>
        <taxon>Dikarya</taxon>
        <taxon>Ascomycota</taxon>
        <taxon>Pezizomycotina</taxon>
        <taxon>Sordariomycetes</taxon>
        <taxon>Xylariomycetidae</taxon>
        <taxon>Xylariales</taxon>
        <taxon>Xylariaceae</taxon>
        <taxon>Xylaria</taxon>
    </lineage>
</organism>
<gene>
    <name evidence="2" type="ORF">EKO27_g4130</name>
</gene>
<evidence type="ECO:0000313" key="3">
    <source>
        <dbReference type="Proteomes" id="UP000286045"/>
    </source>
</evidence>
<feature type="signal peptide" evidence="1">
    <location>
        <begin position="1"/>
        <end position="19"/>
    </location>
</feature>
<accession>A0A439D9G5</accession>
<name>A0A439D9G5_9PEZI</name>
<dbReference type="AlphaFoldDB" id="A0A439D9G5"/>
<keyword evidence="1" id="KW-0732">Signal</keyword>
<keyword evidence="3" id="KW-1185">Reference proteome</keyword>
<proteinExistence type="predicted"/>
<protein>
    <submittedName>
        <fullName evidence="2">Uncharacterized protein</fullName>
    </submittedName>
</protein>
<feature type="chain" id="PRO_5019278463" evidence="1">
    <location>
        <begin position="20"/>
        <end position="182"/>
    </location>
</feature>
<sequence length="182" mass="19439">MMKFLTTLAFLILPFTAYALSGASPSGNTTRRYLPGPVSSVTEALLKDNSGFVSVGDDGVVRSFVPNGTVIDYYQLDPDQVKQFAEKQYSAWAAHGAGDMPASVSELAQPPYPDGRLVLNETQLLFPSVIPGTGDQSVPPSATPSDPPTRALDLLSGNDPTCLVIFLMARQTDFVLHGKVYG</sequence>
<dbReference type="Proteomes" id="UP000286045">
    <property type="component" value="Unassembled WGS sequence"/>
</dbReference>
<reference evidence="2 3" key="1">
    <citation type="submission" date="2018-12" db="EMBL/GenBank/DDBJ databases">
        <title>Draft genome sequence of Xylaria grammica IHI A82.</title>
        <authorList>
            <person name="Buettner E."/>
            <person name="Kellner H."/>
        </authorList>
    </citation>
    <scope>NUCLEOTIDE SEQUENCE [LARGE SCALE GENOMIC DNA]</scope>
    <source>
        <strain evidence="2 3">IHI A82</strain>
    </source>
</reference>
<comment type="caution">
    <text evidence="2">The sequence shown here is derived from an EMBL/GenBank/DDBJ whole genome shotgun (WGS) entry which is preliminary data.</text>
</comment>
<dbReference type="STRING" id="363999.A0A439D9G5"/>
<evidence type="ECO:0000256" key="1">
    <source>
        <dbReference type="SAM" id="SignalP"/>
    </source>
</evidence>